<accession>A0A5J4UXU1</accession>
<feature type="compositionally biased region" description="Polar residues" evidence="1">
    <location>
        <begin position="164"/>
        <end position="178"/>
    </location>
</feature>
<feature type="region of interest" description="Disordered" evidence="1">
    <location>
        <begin position="141"/>
        <end position="211"/>
    </location>
</feature>
<protein>
    <submittedName>
        <fullName evidence="2">Uncharacterized protein</fullName>
    </submittedName>
</protein>
<dbReference type="Proteomes" id="UP000324800">
    <property type="component" value="Unassembled WGS sequence"/>
</dbReference>
<evidence type="ECO:0000256" key="1">
    <source>
        <dbReference type="SAM" id="MobiDB-lite"/>
    </source>
</evidence>
<feature type="non-terminal residue" evidence="2">
    <location>
        <position position="211"/>
    </location>
</feature>
<dbReference type="EMBL" id="SNRW01011517">
    <property type="protein sequence ID" value="KAA6375044.1"/>
    <property type="molecule type" value="Genomic_DNA"/>
</dbReference>
<feature type="region of interest" description="Disordered" evidence="1">
    <location>
        <begin position="61"/>
        <end position="80"/>
    </location>
</feature>
<reference evidence="2 3" key="1">
    <citation type="submission" date="2019-03" db="EMBL/GenBank/DDBJ databases">
        <title>Single cell metagenomics reveals metabolic interactions within the superorganism composed of flagellate Streblomastix strix and complex community of Bacteroidetes bacteria on its surface.</title>
        <authorList>
            <person name="Treitli S.C."/>
            <person name="Kolisko M."/>
            <person name="Husnik F."/>
            <person name="Keeling P."/>
            <person name="Hampl V."/>
        </authorList>
    </citation>
    <scope>NUCLEOTIDE SEQUENCE [LARGE SCALE GENOMIC DNA]</scope>
    <source>
        <strain evidence="2">ST1C</strain>
    </source>
</reference>
<proteinExistence type="predicted"/>
<feature type="compositionally biased region" description="Polar residues" evidence="1">
    <location>
        <begin position="61"/>
        <end position="75"/>
    </location>
</feature>
<feature type="compositionally biased region" description="Basic and acidic residues" evidence="1">
    <location>
        <begin position="151"/>
        <end position="163"/>
    </location>
</feature>
<name>A0A5J4UXU1_9EUKA</name>
<feature type="compositionally biased region" description="Polar residues" evidence="1">
    <location>
        <begin position="186"/>
        <end position="196"/>
    </location>
</feature>
<sequence length="211" mass="24584">MSEFNTIPSIQFQQQQLRVQSNAIWDQTQPNLLRKSNRINPQTNKNTFISLSTQLLRRYTSNPSEQTNAQNTNDGNNEDIGIVRMDNFNRQMRDRTEIEKNISGMDMEFERNEYKNVGKEKVKDDISIKRLVQHKIQEQEREDMITSSADRQIELPETSDKRNVSVSNRIRQSENTSVKDGIMGWNNDSKQSSNQGIEMVDMENKGQPTRI</sequence>
<comment type="caution">
    <text evidence="2">The sequence shown here is derived from an EMBL/GenBank/DDBJ whole genome shotgun (WGS) entry which is preliminary data.</text>
</comment>
<organism evidence="2 3">
    <name type="scientific">Streblomastix strix</name>
    <dbReference type="NCBI Taxonomy" id="222440"/>
    <lineage>
        <taxon>Eukaryota</taxon>
        <taxon>Metamonada</taxon>
        <taxon>Preaxostyla</taxon>
        <taxon>Oxymonadida</taxon>
        <taxon>Streblomastigidae</taxon>
        <taxon>Streblomastix</taxon>
    </lineage>
</organism>
<dbReference type="AlphaFoldDB" id="A0A5J4UXU1"/>
<gene>
    <name evidence="2" type="ORF">EZS28_029428</name>
</gene>
<evidence type="ECO:0000313" key="3">
    <source>
        <dbReference type="Proteomes" id="UP000324800"/>
    </source>
</evidence>
<evidence type="ECO:0000313" key="2">
    <source>
        <dbReference type="EMBL" id="KAA6375044.1"/>
    </source>
</evidence>